<keyword evidence="2" id="KW-1185">Reference proteome</keyword>
<evidence type="ECO:0000313" key="1">
    <source>
        <dbReference type="EMBL" id="GFH07267.1"/>
    </source>
</evidence>
<evidence type="ECO:0000313" key="2">
    <source>
        <dbReference type="Proteomes" id="UP000485058"/>
    </source>
</evidence>
<gene>
    <name evidence="1" type="ORF">HaLaN_02048</name>
</gene>
<accession>A0A699YAQ8</accession>
<organism evidence="1 2">
    <name type="scientific">Haematococcus lacustris</name>
    <name type="common">Green alga</name>
    <name type="synonym">Haematococcus pluvialis</name>
    <dbReference type="NCBI Taxonomy" id="44745"/>
    <lineage>
        <taxon>Eukaryota</taxon>
        <taxon>Viridiplantae</taxon>
        <taxon>Chlorophyta</taxon>
        <taxon>core chlorophytes</taxon>
        <taxon>Chlorophyceae</taxon>
        <taxon>CS clade</taxon>
        <taxon>Chlamydomonadales</taxon>
        <taxon>Haematococcaceae</taxon>
        <taxon>Haematococcus</taxon>
    </lineage>
</organism>
<comment type="caution">
    <text evidence="1">The sequence shown here is derived from an EMBL/GenBank/DDBJ whole genome shotgun (WGS) entry which is preliminary data.</text>
</comment>
<dbReference type="Proteomes" id="UP000485058">
    <property type="component" value="Unassembled WGS sequence"/>
</dbReference>
<name>A0A699YAQ8_HAELA</name>
<protein>
    <submittedName>
        <fullName evidence="1">Uncharacterized protein</fullName>
    </submittedName>
</protein>
<dbReference type="EMBL" id="BLLF01000084">
    <property type="protein sequence ID" value="GFH07267.1"/>
    <property type="molecule type" value="Genomic_DNA"/>
</dbReference>
<proteinExistence type="predicted"/>
<dbReference type="AlphaFoldDB" id="A0A699YAQ8"/>
<reference evidence="1 2" key="1">
    <citation type="submission" date="2020-02" db="EMBL/GenBank/DDBJ databases">
        <title>Draft genome sequence of Haematococcus lacustris strain NIES-144.</title>
        <authorList>
            <person name="Morimoto D."/>
            <person name="Nakagawa S."/>
            <person name="Yoshida T."/>
            <person name="Sawayama S."/>
        </authorList>
    </citation>
    <scope>NUCLEOTIDE SEQUENCE [LARGE SCALE GENOMIC DNA]</scope>
    <source>
        <strain evidence="1 2">NIES-144</strain>
    </source>
</reference>
<sequence>MQAKIAAAEAKKPGGD</sequence>